<evidence type="ECO:0000256" key="6">
    <source>
        <dbReference type="ARBA" id="ARBA00022840"/>
    </source>
</evidence>
<feature type="compositionally biased region" description="Acidic residues" evidence="8">
    <location>
        <begin position="2568"/>
        <end position="2592"/>
    </location>
</feature>
<feature type="region of interest" description="Disordered" evidence="8">
    <location>
        <begin position="924"/>
        <end position="963"/>
    </location>
</feature>
<gene>
    <name evidence="10" type="ORF">BLNAU_12689</name>
</gene>
<dbReference type="InterPro" id="IPR003959">
    <property type="entry name" value="ATPase_AAA_core"/>
</dbReference>
<feature type="compositionally biased region" description="Basic and acidic residues" evidence="8">
    <location>
        <begin position="2674"/>
        <end position="2687"/>
    </location>
</feature>
<keyword evidence="6" id="KW-0067">ATP-binding</keyword>
<keyword evidence="4" id="KW-0235">DNA replication</keyword>
<dbReference type="InterPro" id="IPR047854">
    <property type="entry name" value="RFC_lid"/>
</dbReference>
<dbReference type="InterPro" id="IPR016197">
    <property type="entry name" value="Chromo-like_dom_sf"/>
</dbReference>
<name>A0ABQ9XM04_9EUKA</name>
<feature type="compositionally biased region" description="Low complexity" evidence="8">
    <location>
        <begin position="2593"/>
        <end position="2603"/>
    </location>
</feature>
<dbReference type="InterPro" id="IPR016181">
    <property type="entry name" value="Acyl_CoA_acyltransferase"/>
</dbReference>
<evidence type="ECO:0000259" key="9">
    <source>
        <dbReference type="PROSITE" id="PS51726"/>
    </source>
</evidence>
<keyword evidence="3" id="KW-0808">Transferase</keyword>
<dbReference type="Gene3D" id="1.20.272.10">
    <property type="match status" value="1"/>
</dbReference>
<dbReference type="InterPro" id="IPR040706">
    <property type="entry name" value="Zf-MYST"/>
</dbReference>
<dbReference type="Proteomes" id="UP001281761">
    <property type="component" value="Unassembled WGS sequence"/>
</dbReference>
<dbReference type="Gene3D" id="1.10.10.10">
    <property type="entry name" value="Winged helix-like DNA-binding domain superfamily/Winged helix DNA-binding domain"/>
    <property type="match status" value="1"/>
</dbReference>
<comment type="similarity">
    <text evidence="1">Belongs to the MYST (SAS/MOZ) family.</text>
</comment>
<evidence type="ECO:0000313" key="11">
    <source>
        <dbReference type="Proteomes" id="UP001281761"/>
    </source>
</evidence>
<dbReference type="InterPro" id="IPR025995">
    <property type="entry name" value="Tudor-knot"/>
</dbReference>
<proteinExistence type="inferred from homology"/>
<dbReference type="EMBL" id="JARBJD010000104">
    <property type="protein sequence ID" value="KAK2952427.1"/>
    <property type="molecule type" value="Genomic_DNA"/>
</dbReference>
<feature type="domain" description="MYST-type HAT" evidence="9">
    <location>
        <begin position="3260"/>
        <end position="3537"/>
    </location>
</feature>
<dbReference type="Gene3D" id="3.40.50.300">
    <property type="entry name" value="P-loop containing nucleotide triphosphate hydrolases"/>
    <property type="match status" value="1"/>
</dbReference>
<dbReference type="SMART" id="SM00382">
    <property type="entry name" value="AAA"/>
    <property type="match status" value="1"/>
</dbReference>
<dbReference type="SUPFAM" id="SSF48019">
    <property type="entry name" value="post-AAA+ oligomerization domain-like"/>
    <property type="match status" value="1"/>
</dbReference>
<dbReference type="InterPro" id="IPR027417">
    <property type="entry name" value="P-loop_NTPase"/>
</dbReference>
<keyword evidence="11" id="KW-1185">Reference proteome</keyword>
<dbReference type="SUPFAM" id="SSF52540">
    <property type="entry name" value="P-loop containing nucleoside triphosphate hydrolases"/>
    <property type="match status" value="1"/>
</dbReference>
<dbReference type="Pfam" id="PF11717">
    <property type="entry name" value="Tudor-knot"/>
    <property type="match status" value="1"/>
</dbReference>
<protein>
    <recommendedName>
        <fullName evidence="2">histone acetyltransferase</fullName>
        <ecNumber evidence="2">2.3.1.48</ecNumber>
    </recommendedName>
</protein>
<comment type="caution">
    <text evidence="10">The sequence shown here is derived from an EMBL/GenBank/DDBJ whole genome shotgun (WGS) entry which is preliminary data.</text>
</comment>
<dbReference type="Pfam" id="PF00004">
    <property type="entry name" value="AAA"/>
    <property type="match status" value="1"/>
</dbReference>
<sequence>MTSPFLQQIFTNAITHPANLEEALSDPYSFLLEVMTSIANAYSIYNHDRTPPLGNDPQSNIRSLLNEFLDILFYNQSTLQELESSEKGDALQGILVQLFTGFSSFPQSLSKKRSKPDLPITGTPRAPDKHKHDYLIRAELKGAMSICILALIAAQSVQFATAVMGLLPIYPASWESILKKQFESRNNSEQLYRQSVVCFFQSIIIHNTPSMIKNLFQHTQTTLFWKRITNDSDPTLVQILSIIESSFVDLDTNSATALIRIQSEDDKIIPIPSVLDEWSTQCPDWLQKSVLSHRFLVPFASLFGSSEKLQGKLRKRLLRDYALVIWTMLHLTKFITQHKDTKGETVKIRLPFHISKSISDSPSMAAFVSFLHSTHFSVDPILNSIVIHYLCSFPVLCASFLGATNSATSSTLLSAINSNKLDIHFLSSSSFATNLISYIRIGQTDVHRSTKLLSLLFRTELTSQTPDADIVFPVYSKAFITKALGGSEYLQMLSLSFVSGILSILIRHSQLLQAQSEEDQRSFPFLRIVRLCLPHIEILFKLRMETTQAKNDSSSSNRIVASSVSSLVTSILCQIGLVAPSFVSEPRIELNKLSNGLSLEWARKATPALLFYTLELLGSPSIWRTRPDAWFPLNFSAKNVKMKDEGEKTRRGPDGEEYSNALLTAITFSNCTSLHQIISHNGSVPLVNLFRILASTHHHNSHGTLNTFIHDAKKRVAKAKKIKQKEIDWDQTQPDAVASTLHSLSSNIAYSILKSTGLFVDDSFSLVQLITAVAGCESTEANRALHPSPAQDDLALFVTATISTCVENVTTFGHFLSTSSIPYPPPVENVREEDSIVFGRYPSLSHLLSFLTLLLTPTDFTNLLSIPLNSTQSRSTEERWASLFSFSSKLWLTSANTRNAPLQFADLLARFTAQRAESILENESTKREFTEKAQREKEAKAAARGSEEHTPAKPIKQLKPPTSTISLKTTNPSVTLKVNSEVPESIRNELVSLYNGLLQLHHEKTIPRLFTQQNSTSLLEHFEDLARTALTNPEKAEDVVPVLSIAMKNVKMLNRRGQLQIALFSTNEPTSIHVLNLIASTAALSKKISASPTTQLLWSFIQTVTKASLDQLINLPSDHPLFDRPVWEPLVNYHFHTAEQMALQIASVPVPNHEALATSEMEMLRTSTLQSESVWEMFECCAIVGFSIFNSTQSFINNPSDDSPALPLIQNVLQTLTKALKEKETPFLTSLYAHIVSNLHTQLQSQQNQMTVPIANRFLSLFIDCITNSELSSLIDPLRPLLTFFQTFLTGTHSEELSTFRALFTAKSTLRTLPQFILKQLEKPTALNQTEVVFSEKLKKKQKEPFKTVLSFHSSSPLVQAYLRKHRTPTILQSMLHRLMLNVTLNDVAGDTTHFDVVHPETLDEKDAPAALLSSLEEQPEEAPFDSHLFDLLISQLFCLVISVEEHQFSGFSKKSIKKLVDRFSEKASNLSRVNLDKISSKHKKPSTDKPIKQTGHEFTQIVVETFICLLNFREQSSHEKKPFSDLLNNITPVISGFCFIVFNGFLAFMDHTDIHFLSAYRRLCSEIAPTLVVFMKDCWIDLIDSMNTFDLKTANEKDKNHLNHVIDNVSTLSWIVLSSLNQEEDDLGQFQAFINPLTTLLSETLLPPLLSFCVGFPFSTSKTLNFSLDAYKSSTLQSIHSSITDSFFPLLDHLFGMNITPKKKVKPTIHSKRLSICLKEVSNVASALERRLGPQPSSPTPILTFLATLLGPHGLTDLPLCESIRETSARQLVRYSIGSTPSLLLLYSTTRTSSKLQSPFDSSITHATLLTRLHSFAQIVHSYYDASFSPKSILLKSLLTSFESFTPSFSIFHTSHPFGSMMNEQTLPSEIHQPHFEQPTAEWMMERFLFWISLNSETITIGTYPKLLKFAQDKQRGAGGGGRGAQNQSVGQGVLSVLSPPLVNAQNDLFFNNITQHWIRFSKMKVQSLTVVEGLNAHNEQQALHNTVFHLVSPARIEQTINRIHLVNQKSTFAPTVVPISGTIHSLIATRQKKFTKDEQAVPPHVISSFDHRSSDDAADCYDLGVLLPILHTQIDAALSPMLWAVHDFALKYPVPPPDAPTSKYSSPVLYPSSFLFSVSKYLTALCSTKILSLLVSALSLDSPFIRSIALSTLSIVLEAMTFLREVSLPKKKDILKTMESTSGKRKHSRPRLQSEEDPLPPPKQAPPMLSITSAVNGRTLASFMTPLTVPPTLSVPENVFFFVPSYLPQSVQSSSSHSSVLLELHRQKLCLPFSLLSVLKNSIILPELTTNRLKIPDPSPTTFIHVPPRAHPRITTLFSDSLGICLTPANPLFHNIVSTALSQSSQSGQTIHRSVYQALSSPPSVSAKAQLHRKGKKDAESDTQLVRMRWGFSFIRRLLQLETESTNQPDLCSCSLCRAGYPNPDLPLRPSRQILLNSKVFQTMYSLCMPSSIPLTTPYTHSSNLVQSSGWITPSSVVDPVFSLISTFLENHGLEANILSNKTDFLGWVNAMVGWVTASATASSDQSLPTAFPVQLSLQITKLLTVYGRSLSQTYFTISASKDEGAESDDEDSSSDSDSESENSESENSESSESSSESSTSEDPKTTQSKKKKKNASENGDSSSTSSNDDSESSSSSSSDSDSDSDSSSDSSSSDDSDSSSSDDSESDSSEDEKSNRTSKPDRNKLTIQPSQFSSHMMTVSTFLPSLITAAHHFSGSPSFSSATDPSTTTPLSAVTFSLLCDTVQSSPNSHCVTCEILSHLSTMISSVPLINFVSQLSVLTFLTMQITQFFSSSDLESLPQLNSDTLLILFKTLLSLLNEQTPACSLHLSRPSLSQLQSSEFRSAFNYDVVGNQAAIDRLKVCIRDGTIPNIILSGPPGTGKTTCVLCIARTLLGDQYKEAVLELNASDERGIDVVRNKIKMFAQKKVTLPAGRPKIIILDEVDSMTDGAQQALRRIMEIYSGTTRFALACNNSSQVIEPIQSRCAILRFTRLSDKDILKRLCVVAEAEKVPADNAGMGALIFTAQGDMRQAINNMQSTFYGFGKIDAESVFKVCDQPHPEIVKKIVEHCIDGQINQALELSNFLLGKGYSGLDVVSTLFYLIPRLGIEEEVKFCLIREVSEAQLVLLDGAEDSVQLSGLLARMCAIALSIFRDDSPLELSELQKKMIVKCYCSLEGQFLEAEIEDIREGEETEYYVHYLNLNRRNDEWIKIDKLDQDYTPHFPEAKLDINALDKTGQGMGKGARPVEGEEVLPRYVATPRNIDKIWFGDHIIESWYYSPFYNDLLNEKGFSPMLYICDICLEPFGCERSYRRHMSNCLITNPPGDEIYRQDGVSMFEVDSDKENLYCEYLSLLSKLFLDHKSVTYSVGDFRFYVLTELKSDGFHFVGYFSKSKAMEPQKDGYVNNLSCIMVLPPFAKKGYGKLLITLSYELSKKEQIIGGPERPLSDLGILSYYSYWKYQLIEVLKQYESISLRQLSQMTYIQVDQVIETLQYFNIMVQRRRETVFYLPPKTVDEHDRRPPKIRVNPDNIHWTPPIYEQHRKE</sequence>
<feature type="region of interest" description="Disordered" evidence="8">
    <location>
        <begin position="2179"/>
        <end position="2210"/>
    </location>
</feature>
<evidence type="ECO:0000256" key="8">
    <source>
        <dbReference type="SAM" id="MobiDB-lite"/>
    </source>
</evidence>
<feature type="compositionally biased region" description="Acidic residues" evidence="8">
    <location>
        <begin position="2643"/>
        <end position="2673"/>
    </location>
</feature>
<evidence type="ECO:0000256" key="3">
    <source>
        <dbReference type="ARBA" id="ARBA00022679"/>
    </source>
</evidence>
<evidence type="ECO:0000256" key="2">
    <source>
        <dbReference type="ARBA" id="ARBA00013184"/>
    </source>
</evidence>
<evidence type="ECO:0000256" key="4">
    <source>
        <dbReference type="ARBA" id="ARBA00022705"/>
    </source>
</evidence>
<dbReference type="InterPro" id="IPR002717">
    <property type="entry name" value="HAT_MYST-type"/>
</dbReference>
<dbReference type="Gene3D" id="2.30.30.140">
    <property type="match status" value="1"/>
</dbReference>
<dbReference type="NCBIfam" id="NF001679">
    <property type="entry name" value="PRK00440.1"/>
    <property type="match status" value="1"/>
</dbReference>
<dbReference type="Pfam" id="PF08542">
    <property type="entry name" value="Rep_fac_C"/>
    <property type="match status" value="1"/>
</dbReference>
<evidence type="ECO:0000313" key="10">
    <source>
        <dbReference type="EMBL" id="KAK2952427.1"/>
    </source>
</evidence>
<dbReference type="SUPFAM" id="SSF55729">
    <property type="entry name" value="Acyl-CoA N-acyltransferases (Nat)"/>
    <property type="match status" value="1"/>
</dbReference>
<evidence type="ECO:0000256" key="7">
    <source>
        <dbReference type="ARBA" id="ARBA00022990"/>
    </source>
</evidence>
<evidence type="ECO:0000256" key="5">
    <source>
        <dbReference type="ARBA" id="ARBA00022741"/>
    </source>
</evidence>
<organism evidence="10 11">
    <name type="scientific">Blattamonas nauphoetae</name>
    <dbReference type="NCBI Taxonomy" id="2049346"/>
    <lineage>
        <taxon>Eukaryota</taxon>
        <taxon>Metamonada</taxon>
        <taxon>Preaxostyla</taxon>
        <taxon>Oxymonadida</taxon>
        <taxon>Blattamonas</taxon>
    </lineage>
</organism>
<dbReference type="InterPro" id="IPR008921">
    <property type="entry name" value="DNA_pol3_clamp-load_cplx_C"/>
</dbReference>
<dbReference type="InterPro" id="IPR036388">
    <property type="entry name" value="WH-like_DNA-bd_sf"/>
</dbReference>
<dbReference type="Pfam" id="PF17772">
    <property type="entry name" value="zf-MYST"/>
    <property type="match status" value="1"/>
</dbReference>
<dbReference type="SUPFAM" id="SSF54160">
    <property type="entry name" value="Chromo domain-like"/>
    <property type="match status" value="1"/>
</dbReference>
<dbReference type="CDD" id="cd18140">
    <property type="entry name" value="HLD_clamp_RFC"/>
    <property type="match status" value="1"/>
</dbReference>
<dbReference type="Gene3D" id="1.10.8.60">
    <property type="match status" value="1"/>
</dbReference>
<feature type="region of interest" description="Disordered" evidence="8">
    <location>
        <begin position="2564"/>
        <end position="2694"/>
    </location>
</feature>
<reference evidence="10 11" key="1">
    <citation type="journal article" date="2022" name="bioRxiv">
        <title>Genomics of Preaxostyla Flagellates Illuminates Evolutionary Transitions and the Path Towards Mitochondrial Loss.</title>
        <authorList>
            <person name="Novak L.V.F."/>
            <person name="Treitli S.C."/>
            <person name="Pyrih J."/>
            <person name="Halakuc P."/>
            <person name="Pipaliya S.V."/>
            <person name="Vacek V."/>
            <person name="Brzon O."/>
            <person name="Soukal P."/>
            <person name="Eme L."/>
            <person name="Dacks J.B."/>
            <person name="Karnkowska A."/>
            <person name="Elias M."/>
            <person name="Hampl V."/>
        </authorList>
    </citation>
    <scope>NUCLEOTIDE SEQUENCE [LARGE SCALE GENOMIC DNA]</scope>
    <source>
        <strain evidence="10">NAU3</strain>
        <tissue evidence="10">Gut</tissue>
    </source>
</reference>
<dbReference type="Gene3D" id="3.30.60.60">
    <property type="entry name" value="N-acetyl transferase-like"/>
    <property type="match status" value="1"/>
</dbReference>
<dbReference type="Gene3D" id="3.40.630.30">
    <property type="match status" value="1"/>
</dbReference>
<dbReference type="PANTHER" id="PTHR10615">
    <property type="entry name" value="HISTONE ACETYLTRANSFERASE"/>
    <property type="match status" value="1"/>
</dbReference>
<dbReference type="InterPro" id="IPR013748">
    <property type="entry name" value="Rep_factorC_C"/>
</dbReference>
<dbReference type="PROSITE" id="PS51726">
    <property type="entry name" value="MYST_HAT"/>
    <property type="match status" value="1"/>
</dbReference>
<evidence type="ECO:0000256" key="1">
    <source>
        <dbReference type="ARBA" id="ARBA00010107"/>
    </source>
</evidence>
<keyword evidence="7" id="KW-0007">Acetylation</keyword>
<feature type="compositionally biased region" description="Low complexity" evidence="8">
    <location>
        <begin position="2623"/>
        <end position="2642"/>
    </location>
</feature>
<dbReference type="EC" id="2.3.1.48" evidence="2"/>
<dbReference type="InterPro" id="IPR003593">
    <property type="entry name" value="AAA+_ATPase"/>
</dbReference>
<feature type="compositionally biased region" description="Basic and acidic residues" evidence="8">
    <location>
        <begin position="924"/>
        <end position="951"/>
    </location>
</feature>
<dbReference type="InterPro" id="IPR050603">
    <property type="entry name" value="MYST_HAT"/>
</dbReference>
<dbReference type="CDD" id="cd00009">
    <property type="entry name" value="AAA"/>
    <property type="match status" value="1"/>
</dbReference>
<accession>A0ABQ9XM04</accession>
<dbReference type="Pfam" id="PF01853">
    <property type="entry name" value="MOZ_SAS"/>
    <property type="match status" value="1"/>
</dbReference>
<keyword evidence="5" id="KW-0547">Nucleotide-binding</keyword>